<dbReference type="Pfam" id="PF00440">
    <property type="entry name" value="TetR_N"/>
    <property type="match status" value="1"/>
</dbReference>
<organism evidence="4 5">
    <name type="scientific">Desulfotalea psychrophila (strain LSv54 / DSM 12343)</name>
    <dbReference type="NCBI Taxonomy" id="177439"/>
    <lineage>
        <taxon>Bacteria</taxon>
        <taxon>Pseudomonadati</taxon>
        <taxon>Thermodesulfobacteriota</taxon>
        <taxon>Desulfobulbia</taxon>
        <taxon>Desulfobulbales</taxon>
        <taxon>Desulfocapsaceae</taxon>
        <taxon>Desulfotalea</taxon>
    </lineage>
</organism>
<dbReference type="PRINTS" id="PR00455">
    <property type="entry name" value="HTHTETR"/>
</dbReference>
<evidence type="ECO:0000256" key="1">
    <source>
        <dbReference type="ARBA" id="ARBA00023125"/>
    </source>
</evidence>
<evidence type="ECO:0000313" key="5">
    <source>
        <dbReference type="Proteomes" id="UP000000602"/>
    </source>
</evidence>
<dbReference type="HOGENOM" id="CLU_069543_6_1_7"/>
<evidence type="ECO:0000256" key="2">
    <source>
        <dbReference type="PROSITE-ProRule" id="PRU00335"/>
    </source>
</evidence>
<dbReference type="KEGG" id="dps:DPPB97"/>
<dbReference type="EMBL" id="CR522871">
    <property type="protein sequence ID" value="CAG37961.1"/>
    <property type="molecule type" value="Genomic_DNA"/>
</dbReference>
<protein>
    <submittedName>
        <fullName evidence="4">Probable transcriptional regulator</fullName>
    </submittedName>
</protein>
<reference evidence="4 5" key="1">
    <citation type="journal article" date="2004" name="Environ. Microbiol.">
        <title>The genome of Desulfotalea psychrophila, a sulfate-reducing bacterium from permanently cold Arctic sediments.</title>
        <authorList>
            <person name="Rabus R."/>
            <person name="Ruepp A."/>
            <person name="Frickey T."/>
            <person name="Rattei T."/>
            <person name="Fartmann B."/>
            <person name="Stark M."/>
            <person name="Bauer M."/>
            <person name="Zibat A."/>
            <person name="Lombardot T."/>
            <person name="Becker I."/>
            <person name="Amann J."/>
            <person name="Gellner K."/>
            <person name="Teeling H."/>
            <person name="Leuschner W.D."/>
            <person name="Gloeckner F.-O."/>
            <person name="Lupas A.N."/>
            <person name="Amann R."/>
            <person name="Klenk H.-P."/>
        </authorList>
    </citation>
    <scope>NUCLEOTIDE SEQUENCE [LARGE SCALE GENOMIC DNA]</scope>
    <source>
        <strain evidence="5">DSM 12343 / LSv54</strain>
        <plasmid evidence="5">large</plasmid>
    </source>
</reference>
<keyword evidence="1 2" id="KW-0238">DNA-binding</keyword>
<dbReference type="SUPFAM" id="SSF48498">
    <property type="entry name" value="Tetracyclin repressor-like, C-terminal domain"/>
    <property type="match status" value="1"/>
</dbReference>
<dbReference type="InterPro" id="IPR001647">
    <property type="entry name" value="HTH_TetR"/>
</dbReference>
<feature type="DNA-binding region" description="H-T-H motif" evidence="2">
    <location>
        <begin position="67"/>
        <end position="86"/>
    </location>
</feature>
<sequence length="224" mass="25041">MTIKSCHYCSYILFYSVEKVSVKYTGDMMSVKNKKRGRPLKMGGKLSSEAIVESAVRLLEQSGKVPSIRKIASTLDVDPMAIYYYYSNKTAILEAVTVDLMESIYEPDGHKSWRDELLCLSVSYLRLLQDYAGLLETMLAMSDVSPAKIFISRFEEILSPLNLPEPDKKDAMDLLVDYLHGFALAARCNDGNKSLTVDVARGPITFYLDALGGKANLKDVKISR</sequence>
<dbReference type="InterPro" id="IPR009057">
    <property type="entry name" value="Homeodomain-like_sf"/>
</dbReference>
<name>Q6AI86_DESPS</name>
<keyword evidence="5" id="KW-1185">Reference proteome</keyword>
<dbReference type="Gene3D" id="1.10.357.10">
    <property type="entry name" value="Tetracycline Repressor, domain 2"/>
    <property type="match status" value="1"/>
</dbReference>
<proteinExistence type="predicted"/>
<gene>
    <name evidence="4" type="ordered locus">DPPB97</name>
</gene>
<dbReference type="InterPro" id="IPR036271">
    <property type="entry name" value="Tet_transcr_reg_TetR-rel_C_sf"/>
</dbReference>
<geneLocation type="plasmid" evidence="5">
    <name>large</name>
</geneLocation>
<evidence type="ECO:0000259" key="3">
    <source>
        <dbReference type="PROSITE" id="PS50977"/>
    </source>
</evidence>
<dbReference type="GO" id="GO:0003677">
    <property type="term" value="F:DNA binding"/>
    <property type="evidence" value="ECO:0007669"/>
    <property type="project" value="UniProtKB-UniRule"/>
</dbReference>
<dbReference type="Proteomes" id="UP000000602">
    <property type="component" value="Plasmid large"/>
</dbReference>
<evidence type="ECO:0000313" key="4">
    <source>
        <dbReference type="EMBL" id="CAG37961.1"/>
    </source>
</evidence>
<dbReference type="PROSITE" id="PS50977">
    <property type="entry name" value="HTH_TETR_2"/>
    <property type="match status" value="1"/>
</dbReference>
<dbReference type="SUPFAM" id="SSF46689">
    <property type="entry name" value="Homeodomain-like"/>
    <property type="match status" value="1"/>
</dbReference>
<dbReference type="AlphaFoldDB" id="Q6AI86"/>
<feature type="domain" description="HTH tetR-type" evidence="3">
    <location>
        <begin position="45"/>
        <end position="104"/>
    </location>
</feature>
<dbReference type="STRING" id="177439.DPPB97"/>
<dbReference type="eggNOG" id="COG1309">
    <property type="taxonomic scope" value="Bacteria"/>
</dbReference>
<accession>Q6AI86</accession>